<comment type="similarity">
    <text evidence="1">Belongs to the RPAP1 family.</text>
</comment>
<proteinExistence type="inferred from homology"/>
<dbReference type="PANTHER" id="PTHR21483:SF18">
    <property type="entry name" value="RNA POLYMERASE II-ASSOCIATED PROTEIN 1"/>
    <property type="match status" value="1"/>
</dbReference>
<organism evidence="5 6">
    <name type="scientific">Ascodesmis nigricans</name>
    <dbReference type="NCBI Taxonomy" id="341454"/>
    <lineage>
        <taxon>Eukaryota</taxon>
        <taxon>Fungi</taxon>
        <taxon>Dikarya</taxon>
        <taxon>Ascomycota</taxon>
        <taxon>Pezizomycotina</taxon>
        <taxon>Pezizomycetes</taxon>
        <taxon>Pezizales</taxon>
        <taxon>Ascodesmidaceae</taxon>
        <taxon>Ascodesmis</taxon>
    </lineage>
</organism>
<feature type="region of interest" description="Disordered" evidence="2">
    <location>
        <begin position="181"/>
        <end position="202"/>
    </location>
</feature>
<evidence type="ECO:0000256" key="1">
    <source>
        <dbReference type="ARBA" id="ARBA00009953"/>
    </source>
</evidence>
<accession>A0A4S2N702</accession>
<feature type="compositionally biased region" description="Pro residues" evidence="2">
    <location>
        <begin position="191"/>
        <end position="202"/>
    </location>
</feature>
<evidence type="ECO:0000259" key="4">
    <source>
        <dbReference type="Pfam" id="PF08621"/>
    </source>
</evidence>
<name>A0A4S2N702_9PEZI</name>
<dbReference type="OrthoDB" id="348201at2759"/>
<evidence type="ECO:0000313" key="5">
    <source>
        <dbReference type="EMBL" id="TGZ85122.1"/>
    </source>
</evidence>
<dbReference type="InParanoid" id="A0A4S2N702"/>
<evidence type="ECO:0000259" key="3">
    <source>
        <dbReference type="Pfam" id="PF08620"/>
    </source>
</evidence>
<gene>
    <name evidence="5" type="ORF">EX30DRAFT_353236</name>
</gene>
<dbReference type="InterPro" id="IPR039913">
    <property type="entry name" value="RPAP1/Rba50"/>
</dbReference>
<sequence length="428" mass="46872">MAIPGEKFELSLDDLLAASASDAPSAGLSFIADIKEHTSTAPPVAPSLPSASSTGFPAHRKRVARVSRFKQQQQSQKVGAPAPPVAGEWVGGYNPRARKDEDARSERQRISDENEARIAAMGEREIEEERREIMEKLGPKMVEALLRRARLEVPGEDGEKLDGLETVEMPREGEMGKIKEKKTVSFKDATHPPPRTSRPDPIPAPTMTAAEFDMENAAPPFSSAIFDSQQIHFPTPPNPNATNPDLDPSDPAFFQQLHEKFFPDLPSDPSKLSWMLPVDESLDTYKPTDVSLTVSSLRFDFKGNILAPRTSRELPVFLGLHHHGDAPNAAGYTVPELARLARSTFPSQRCIAMQLLGRVLYKLGVGVYGSDVGSGLWRCVRDGRVLETLEEAAGMKGGSMSVKAYATEALWLWQKGGGIRPEKIQNAD</sequence>
<dbReference type="Proteomes" id="UP000298138">
    <property type="component" value="Unassembled WGS sequence"/>
</dbReference>
<dbReference type="EMBL" id="ML220112">
    <property type="protein sequence ID" value="TGZ85122.1"/>
    <property type="molecule type" value="Genomic_DNA"/>
</dbReference>
<feature type="compositionally biased region" description="Basic and acidic residues" evidence="2">
    <location>
        <begin position="97"/>
        <end position="114"/>
    </location>
</feature>
<feature type="compositionally biased region" description="Basic residues" evidence="2">
    <location>
        <begin position="58"/>
        <end position="68"/>
    </location>
</feature>
<evidence type="ECO:0000313" key="6">
    <source>
        <dbReference type="Proteomes" id="UP000298138"/>
    </source>
</evidence>
<feature type="compositionally biased region" description="Low complexity" evidence="2">
    <location>
        <begin position="39"/>
        <end position="54"/>
    </location>
</feature>
<dbReference type="FunCoup" id="A0A4S2N702">
    <property type="interactions" value="152"/>
</dbReference>
<evidence type="ECO:0000256" key="2">
    <source>
        <dbReference type="SAM" id="MobiDB-lite"/>
    </source>
</evidence>
<dbReference type="InterPro" id="IPR013929">
    <property type="entry name" value="RPAP1_C"/>
</dbReference>
<protein>
    <submittedName>
        <fullName evidence="5">Uncharacterized protein</fullName>
    </submittedName>
</protein>
<dbReference type="Pfam" id="PF08621">
    <property type="entry name" value="RPAP1_N"/>
    <property type="match status" value="1"/>
</dbReference>
<dbReference type="PANTHER" id="PTHR21483">
    <property type="entry name" value="RNA POLYMERASE II-ASSOCIATED PROTEIN 1"/>
    <property type="match status" value="1"/>
</dbReference>
<dbReference type="AlphaFoldDB" id="A0A4S2N702"/>
<feature type="domain" description="RPAP1 C-terminal" evidence="3">
    <location>
        <begin position="296"/>
        <end position="363"/>
    </location>
</feature>
<dbReference type="InterPro" id="IPR013930">
    <property type="entry name" value="RPAP1_N"/>
</dbReference>
<keyword evidence="6" id="KW-1185">Reference proteome</keyword>
<dbReference type="GO" id="GO:0006366">
    <property type="term" value="P:transcription by RNA polymerase II"/>
    <property type="evidence" value="ECO:0007669"/>
    <property type="project" value="InterPro"/>
</dbReference>
<reference evidence="5 6" key="1">
    <citation type="submission" date="2019-04" db="EMBL/GenBank/DDBJ databases">
        <title>Comparative genomics and transcriptomics to analyze fruiting body development in filamentous ascomycetes.</title>
        <authorList>
            <consortium name="DOE Joint Genome Institute"/>
            <person name="Lutkenhaus R."/>
            <person name="Traeger S."/>
            <person name="Breuer J."/>
            <person name="Kuo A."/>
            <person name="Lipzen A."/>
            <person name="Pangilinan J."/>
            <person name="Dilworth D."/>
            <person name="Sandor L."/>
            <person name="Poggeler S."/>
            <person name="Barry K."/>
            <person name="Grigoriev I.V."/>
            <person name="Nowrousian M."/>
        </authorList>
    </citation>
    <scope>NUCLEOTIDE SEQUENCE [LARGE SCALE GENOMIC DNA]</scope>
    <source>
        <strain evidence="5 6">CBS 389.68</strain>
    </source>
</reference>
<dbReference type="STRING" id="341454.A0A4S2N702"/>
<feature type="domain" description="RPAP1 N-terminal" evidence="4">
    <location>
        <begin position="108"/>
        <end position="150"/>
    </location>
</feature>
<feature type="compositionally biased region" description="Basic and acidic residues" evidence="2">
    <location>
        <begin position="181"/>
        <end position="190"/>
    </location>
</feature>
<feature type="region of interest" description="Disordered" evidence="2">
    <location>
        <begin position="39"/>
        <end position="114"/>
    </location>
</feature>
<dbReference type="Pfam" id="PF08620">
    <property type="entry name" value="RPAP1_C"/>
    <property type="match status" value="1"/>
</dbReference>